<dbReference type="Proteomes" id="UP000201248">
    <property type="component" value="Segment"/>
</dbReference>
<dbReference type="KEGG" id="vg:29124685"/>
<evidence type="ECO:0000313" key="3">
    <source>
        <dbReference type="Proteomes" id="UP000201248"/>
    </source>
</evidence>
<reference evidence="3" key="1">
    <citation type="submission" date="2016-06" db="EMBL/GenBank/DDBJ databases">
        <authorList>
            <person name="Kjaerup R.B."/>
            <person name="Dalgaard T.S."/>
            <person name="Juul-Madsen H.R."/>
        </authorList>
    </citation>
    <scope>NUCLEOTIDE SEQUENCE [LARGE SCALE GENOMIC DNA]</scope>
</reference>
<protein>
    <submittedName>
        <fullName evidence="2">Uncharacterized protein</fullName>
    </submittedName>
</protein>
<feature type="region of interest" description="Disordered" evidence="1">
    <location>
        <begin position="61"/>
        <end position="95"/>
    </location>
</feature>
<sequence length="95" mass="10960">MRITFEIEDDNDDEFRVELFTSKKDIQPDEFISLGASALASVRALEDAETRSKRMQEMVDALRPEGHNRGETVIPDPPSEEPRYTMTLDEDEKKE</sequence>
<accession>A0A142K8E2</accession>
<proteinExistence type="predicted"/>
<organism evidence="2 3">
    <name type="scientific">Gordonia phage Hotorobo</name>
    <dbReference type="NCBI Taxonomy" id="1821554"/>
    <lineage>
        <taxon>Viruses</taxon>
        <taxon>Duplodnaviria</taxon>
        <taxon>Heunggongvirae</taxon>
        <taxon>Uroviricota</taxon>
        <taxon>Caudoviricetes</taxon>
        <taxon>Montyvirus</taxon>
        <taxon>Montyvirus monty</taxon>
    </lineage>
</organism>
<dbReference type="EMBL" id="KU963245">
    <property type="protein sequence ID" value="AMS02375.1"/>
    <property type="molecule type" value="Genomic_DNA"/>
</dbReference>
<dbReference type="RefSeq" id="YP_009301033.1">
    <property type="nucleotide sequence ID" value="NC_031229.1"/>
</dbReference>
<gene>
    <name evidence="2" type="primary">83</name>
    <name evidence="2" type="ORF">SEA_HOTOROBO_83</name>
</gene>
<feature type="compositionally biased region" description="Basic and acidic residues" evidence="1">
    <location>
        <begin position="61"/>
        <end position="70"/>
    </location>
</feature>
<evidence type="ECO:0000313" key="2">
    <source>
        <dbReference type="EMBL" id="AMS02375.1"/>
    </source>
</evidence>
<dbReference type="GeneID" id="29124685"/>
<evidence type="ECO:0000256" key="1">
    <source>
        <dbReference type="SAM" id="MobiDB-lite"/>
    </source>
</evidence>
<name>A0A142K8E2_9CAUD</name>